<dbReference type="GO" id="GO:0000978">
    <property type="term" value="F:RNA polymerase II cis-regulatory region sequence-specific DNA binding"/>
    <property type="evidence" value="ECO:0007669"/>
    <property type="project" value="TreeGrafter"/>
</dbReference>
<dbReference type="Gene3D" id="1.10.10.60">
    <property type="entry name" value="Homeodomain-like"/>
    <property type="match status" value="1"/>
</dbReference>
<dbReference type="FunFam" id="3.30.160.60:FF:000630">
    <property type="entry name" value="Zinc finger protein 180"/>
    <property type="match status" value="1"/>
</dbReference>
<feature type="non-terminal residue" evidence="9">
    <location>
        <position position="231"/>
    </location>
</feature>
<dbReference type="EMBL" id="GDHC01009315">
    <property type="protein sequence ID" value="JAQ09314.1"/>
    <property type="molecule type" value="Transcribed_RNA"/>
</dbReference>
<dbReference type="Pfam" id="PF00096">
    <property type="entry name" value="zf-C2H2"/>
    <property type="match status" value="1"/>
</dbReference>
<evidence type="ECO:0000256" key="1">
    <source>
        <dbReference type="ARBA" id="ARBA00022723"/>
    </source>
</evidence>
<dbReference type="GO" id="GO:0008270">
    <property type="term" value="F:zinc ion binding"/>
    <property type="evidence" value="ECO:0007669"/>
    <property type="project" value="UniProtKB-KW"/>
</dbReference>
<reference evidence="9" key="1">
    <citation type="journal article" date="2016" name="Gigascience">
        <title>De novo construction of an expanded transcriptome assembly for the western tarnished plant bug, Lygus hesperus.</title>
        <authorList>
            <person name="Tassone E.E."/>
            <person name="Geib S.M."/>
            <person name="Hall B."/>
            <person name="Fabrick J.A."/>
            <person name="Brent C.S."/>
            <person name="Hull J.J."/>
        </authorList>
    </citation>
    <scope>NUCLEOTIDE SEQUENCE</scope>
</reference>
<dbReference type="GO" id="GO:0000981">
    <property type="term" value="F:DNA-binding transcription factor activity, RNA polymerase II-specific"/>
    <property type="evidence" value="ECO:0007669"/>
    <property type="project" value="TreeGrafter"/>
</dbReference>
<keyword evidence="3 6" id="KW-0863">Zinc-finger</keyword>
<keyword evidence="1" id="KW-0479">Metal-binding</keyword>
<dbReference type="PANTHER" id="PTHR23235:SF142">
    <property type="entry name" value="ZINC FINGER PROTEIN 384"/>
    <property type="match status" value="1"/>
</dbReference>
<evidence type="ECO:0000256" key="6">
    <source>
        <dbReference type="PROSITE-ProRule" id="PRU00042"/>
    </source>
</evidence>
<proteinExistence type="predicted"/>
<evidence type="ECO:0000256" key="5">
    <source>
        <dbReference type="ARBA" id="ARBA00023242"/>
    </source>
</evidence>
<dbReference type="SUPFAM" id="SSF57667">
    <property type="entry name" value="beta-beta-alpha zinc fingers"/>
    <property type="match status" value="1"/>
</dbReference>
<dbReference type="PANTHER" id="PTHR23235">
    <property type="entry name" value="KRUEPPEL-LIKE TRANSCRIPTION FACTOR"/>
    <property type="match status" value="1"/>
</dbReference>
<evidence type="ECO:0000256" key="3">
    <source>
        <dbReference type="ARBA" id="ARBA00022771"/>
    </source>
</evidence>
<evidence type="ECO:0000256" key="4">
    <source>
        <dbReference type="ARBA" id="ARBA00022833"/>
    </source>
</evidence>
<dbReference type="InterPro" id="IPR036236">
    <property type="entry name" value="Znf_C2H2_sf"/>
</dbReference>
<dbReference type="AlphaFoldDB" id="A0A146LMU5"/>
<keyword evidence="2" id="KW-0677">Repeat</keyword>
<name>A0A146LMU5_LYGHE</name>
<dbReference type="Pfam" id="PF13837">
    <property type="entry name" value="Myb_DNA-bind_4"/>
    <property type="match status" value="1"/>
</dbReference>
<dbReference type="InterPro" id="IPR044822">
    <property type="entry name" value="Myb_DNA-bind_4"/>
</dbReference>
<feature type="domain" description="C2H2-type" evidence="8">
    <location>
        <begin position="172"/>
        <end position="199"/>
    </location>
</feature>
<evidence type="ECO:0000256" key="2">
    <source>
        <dbReference type="ARBA" id="ARBA00022737"/>
    </source>
</evidence>
<organism evidence="9">
    <name type="scientific">Lygus hesperus</name>
    <name type="common">Western plant bug</name>
    <dbReference type="NCBI Taxonomy" id="30085"/>
    <lineage>
        <taxon>Eukaryota</taxon>
        <taxon>Metazoa</taxon>
        <taxon>Ecdysozoa</taxon>
        <taxon>Arthropoda</taxon>
        <taxon>Hexapoda</taxon>
        <taxon>Insecta</taxon>
        <taxon>Pterygota</taxon>
        <taxon>Neoptera</taxon>
        <taxon>Paraneoptera</taxon>
        <taxon>Hemiptera</taxon>
        <taxon>Heteroptera</taxon>
        <taxon>Panheteroptera</taxon>
        <taxon>Cimicomorpha</taxon>
        <taxon>Miridae</taxon>
        <taxon>Mirini</taxon>
        <taxon>Lygus</taxon>
    </lineage>
</organism>
<gene>
    <name evidence="9" type="primary">Gzf1</name>
    <name evidence="9" type="ORF">g.46468</name>
</gene>
<evidence type="ECO:0000259" key="8">
    <source>
        <dbReference type="PROSITE" id="PS50157"/>
    </source>
</evidence>
<feature type="domain" description="C2H2-type" evidence="8">
    <location>
        <begin position="200"/>
        <end position="227"/>
    </location>
</feature>
<dbReference type="PROSITE" id="PS50090">
    <property type="entry name" value="MYB_LIKE"/>
    <property type="match status" value="1"/>
</dbReference>
<keyword evidence="5" id="KW-0539">Nucleus</keyword>
<dbReference type="PROSITE" id="PS50157">
    <property type="entry name" value="ZINC_FINGER_C2H2_2"/>
    <property type="match status" value="2"/>
</dbReference>
<accession>A0A146LMU5</accession>
<keyword evidence="4" id="KW-0862">Zinc</keyword>
<evidence type="ECO:0000313" key="9">
    <source>
        <dbReference type="EMBL" id="JAQ09314.1"/>
    </source>
</evidence>
<dbReference type="FunFam" id="3.30.160.60:FF:001774">
    <property type="entry name" value="Myoneurin"/>
    <property type="match status" value="1"/>
</dbReference>
<dbReference type="InterPro" id="IPR001005">
    <property type="entry name" value="SANT/Myb"/>
</dbReference>
<sequence>MEVYENGGELVDLQNCLSEFLTFNHRRELINEEPARLQFSWTRARTILLIVTYGQMMRSTAITRKKRLWEEISKIIGEGVTPAQCENKWKVLIRKYKDVIDNNRKTGRQRKTFEFSEFMDPLFAKKKNFNPDLLLTANAEYRPTKQLNEMKKATCGTHLENRSRMSGSVKNYVCDGCDYGATSKQSLKLHERTHTGKKPYACDSCDYRASELGSLKKHIRSHTGEKPYACN</sequence>
<dbReference type="InterPro" id="IPR013087">
    <property type="entry name" value="Znf_C2H2_type"/>
</dbReference>
<dbReference type="SMART" id="SM00355">
    <property type="entry name" value="ZnF_C2H2"/>
    <property type="match status" value="2"/>
</dbReference>
<evidence type="ECO:0000259" key="7">
    <source>
        <dbReference type="PROSITE" id="PS50090"/>
    </source>
</evidence>
<dbReference type="Gene3D" id="3.30.160.60">
    <property type="entry name" value="Classic Zinc Finger"/>
    <property type="match status" value="2"/>
</dbReference>
<feature type="domain" description="Myb-like" evidence="7">
    <location>
        <begin position="33"/>
        <end position="93"/>
    </location>
</feature>
<protein>
    <submittedName>
        <fullName evidence="9">GDNF-inducible zinc finger protein 1</fullName>
    </submittedName>
</protein>